<evidence type="ECO:0000256" key="5">
    <source>
        <dbReference type="RuleBase" id="RU000660"/>
    </source>
</evidence>
<evidence type="ECO:0000256" key="1">
    <source>
        <dbReference type="ARBA" id="ARBA00008777"/>
    </source>
</evidence>
<dbReference type="Gene3D" id="3.90.1030.10">
    <property type="entry name" value="Ribosomal protein L17"/>
    <property type="match status" value="1"/>
</dbReference>
<dbReference type="EMBL" id="MFID01000030">
    <property type="protein sequence ID" value="OGF80730.1"/>
    <property type="molecule type" value="Genomic_DNA"/>
</dbReference>
<sequence>MKHQKKGRKFGRERNQRRAFMKGLAVALVMKGKIKTTLARAKSLGPYAERLITYGKSANKTTGSRRISAVLPKVAAKKLMMEIAPKYADRNGGYTRIIKIGRRAHDAASMAFIEFV</sequence>
<accession>A0A1F5WYM0</accession>
<name>A0A1F5WYM0_9BACT</name>
<keyword evidence="2 5" id="KW-0689">Ribosomal protein</keyword>
<evidence type="ECO:0000256" key="4">
    <source>
        <dbReference type="ARBA" id="ARBA00035494"/>
    </source>
</evidence>
<dbReference type="GO" id="GO:0003735">
    <property type="term" value="F:structural constituent of ribosome"/>
    <property type="evidence" value="ECO:0007669"/>
    <property type="project" value="InterPro"/>
</dbReference>
<gene>
    <name evidence="7" type="ORF">A2930_03650</name>
</gene>
<comment type="similarity">
    <text evidence="1 5">Belongs to the bacterial ribosomal protein bL17 family.</text>
</comment>
<dbReference type="InterPro" id="IPR036373">
    <property type="entry name" value="Ribosomal_bL17_sf"/>
</dbReference>
<reference evidence="7 8" key="1">
    <citation type="journal article" date="2016" name="Nat. Commun.">
        <title>Thousands of microbial genomes shed light on interconnected biogeochemical processes in an aquifer system.</title>
        <authorList>
            <person name="Anantharaman K."/>
            <person name="Brown C.T."/>
            <person name="Hug L.A."/>
            <person name="Sharon I."/>
            <person name="Castelle C.J."/>
            <person name="Probst A.J."/>
            <person name="Thomas B.C."/>
            <person name="Singh A."/>
            <person name="Wilkins M.J."/>
            <person name="Karaoz U."/>
            <person name="Brodie E.L."/>
            <person name="Williams K.H."/>
            <person name="Hubbard S.S."/>
            <person name="Banfield J.F."/>
        </authorList>
    </citation>
    <scope>NUCLEOTIDE SEQUENCE [LARGE SCALE GENOMIC DNA]</scope>
</reference>
<proteinExistence type="inferred from homology"/>
<dbReference type="PANTHER" id="PTHR14413:SF16">
    <property type="entry name" value="LARGE RIBOSOMAL SUBUNIT PROTEIN BL17M"/>
    <property type="match status" value="1"/>
</dbReference>
<dbReference type="GO" id="GO:0022625">
    <property type="term" value="C:cytosolic large ribosomal subunit"/>
    <property type="evidence" value="ECO:0007669"/>
    <property type="project" value="TreeGrafter"/>
</dbReference>
<dbReference type="PROSITE" id="PS01167">
    <property type="entry name" value="RIBOSOMAL_L17"/>
    <property type="match status" value="1"/>
</dbReference>
<dbReference type="SUPFAM" id="SSF64263">
    <property type="entry name" value="Prokaryotic ribosomal protein L17"/>
    <property type="match status" value="1"/>
</dbReference>
<dbReference type="InterPro" id="IPR047859">
    <property type="entry name" value="Ribosomal_bL17_CS"/>
</dbReference>
<comment type="caution">
    <text evidence="7">The sequence shown here is derived from an EMBL/GenBank/DDBJ whole genome shotgun (WGS) entry which is preliminary data.</text>
</comment>
<dbReference type="NCBIfam" id="TIGR00059">
    <property type="entry name" value="L17"/>
    <property type="match status" value="1"/>
</dbReference>
<dbReference type="PANTHER" id="PTHR14413">
    <property type="entry name" value="RIBOSOMAL PROTEIN L17"/>
    <property type="match status" value="1"/>
</dbReference>
<dbReference type="InterPro" id="IPR000456">
    <property type="entry name" value="Ribosomal_bL17"/>
</dbReference>
<evidence type="ECO:0000256" key="6">
    <source>
        <dbReference type="RuleBase" id="RU000661"/>
    </source>
</evidence>
<evidence type="ECO:0000256" key="2">
    <source>
        <dbReference type="ARBA" id="ARBA00022980"/>
    </source>
</evidence>
<evidence type="ECO:0000256" key="3">
    <source>
        <dbReference type="ARBA" id="ARBA00023274"/>
    </source>
</evidence>
<dbReference type="AlphaFoldDB" id="A0A1F5WYM0"/>
<dbReference type="Proteomes" id="UP000178114">
    <property type="component" value="Unassembled WGS sequence"/>
</dbReference>
<organism evidence="7 8">
    <name type="scientific">Candidatus Giovannonibacteria bacterium RIFCSPLOWO2_01_FULL_45_34</name>
    <dbReference type="NCBI Taxonomy" id="1798351"/>
    <lineage>
        <taxon>Bacteria</taxon>
        <taxon>Candidatus Giovannoniibacteriota</taxon>
    </lineage>
</organism>
<evidence type="ECO:0000313" key="7">
    <source>
        <dbReference type="EMBL" id="OGF80730.1"/>
    </source>
</evidence>
<keyword evidence="3 5" id="KW-0687">Ribonucleoprotein</keyword>
<dbReference type="GO" id="GO:0006412">
    <property type="term" value="P:translation"/>
    <property type="evidence" value="ECO:0007669"/>
    <property type="project" value="InterPro"/>
</dbReference>
<dbReference type="Pfam" id="PF01196">
    <property type="entry name" value="Ribosomal_L17"/>
    <property type="match status" value="1"/>
</dbReference>
<protein>
    <recommendedName>
        <fullName evidence="4 6">50S ribosomal protein L17</fullName>
    </recommendedName>
</protein>
<evidence type="ECO:0000313" key="8">
    <source>
        <dbReference type="Proteomes" id="UP000178114"/>
    </source>
</evidence>
<dbReference type="STRING" id="1798351.A2930_03650"/>